<dbReference type="InterPro" id="IPR006976">
    <property type="entry name" value="VanZ-like"/>
</dbReference>
<dbReference type="GO" id="GO:0016020">
    <property type="term" value="C:membrane"/>
    <property type="evidence" value="ECO:0007669"/>
    <property type="project" value="UniProtKB-SubCell"/>
</dbReference>
<evidence type="ECO:0000256" key="4">
    <source>
        <dbReference type="ARBA" id="ARBA00023136"/>
    </source>
</evidence>
<feature type="transmembrane region" description="Helical" evidence="5">
    <location>
        <begin position="322"/>
        <end position="338"/>
    </location>
</feature>
<feature type="transmembrane region" description="Helical" evidence="5">
    <location>
        <begin position="136"/>
        <end position="158"/>
    </location>
</feature>
<evidence type="ECO:0008006" key="10">
    <source>
        <dbReference type="Google" id="ProtNLM"/>
    </source>
</evidence>
<keyword evidence="3 5" id="KW-1133">Transmembrane helix</keyword>
<feature type="domain" description="RDD" evidence="7">
    <location>
        <begin position="206"/>
        <end position="344"/>
    </location>
</feature>
<evidence type="ECO:0000313" key="9">
    <source>
        <dbReference type="Proteomes" id="UP000019225"/>
    </source>
</evidence>
<evidence type="ECO:0000256" key="2">
    <source>
        <dbReference type="ARBA" id="ARBA00022692"/>
    </source>
</evidence>
<reference evidence="8 9" key="1">
    <citation type="journal article" date="2014" name="BMC Genomics">
        <title>Complete genome sequence of producer of the glycopeptide antibiotic Aculeximycin Kutzneria albida DSM 43870T, a representative of minor genus of Pseudonocardiaceae.</title>
        <authorList>
            <person name="Rebets Y."/>
            <person name="Tokovenko B."/>
            <person name="Lushchyk I."/>
            <person name="Ruckert C."/>
            <person name="Zaburannyi N."/>
            <person name="Bechthold A."/>
            <person name="Kalinowski J."/>
            <person name="Luzhetskyy A."/>
        </authorList>
    </citation>
    <scope>NUCLEOTIDE SEQUENCE [LARGE SCALE GENOMIC DNA]</scope>
    <source>
        <strain evidence="8">DSM 43870</strain>
    </source>
</reference>
<feature type="transmembrane region" description="Helical" evidence="5">
    <location>
        <begin position="211"/>
        <end position="235"/>
    </location>
</feature>
<dbReference type="InterPro" id="IPR010432">
    <property type="entry name" value="RDD"/>
</dbReference>
<evidence type="ECO:0000256" key="3">
    <source>
        <dbReference type="ARBA" id="ARBA00022989"/>
    </source>
</evidence>
<evidence type="ECO:0000313" key="8">
    <source>
        <dbReference type="EMBL" id="AHI00626.1"/>
    </source>
</evidence>
<dbReference type="OrthoDB" id="4822551at2"/>
<gene>
    <name evidence="8" type="ORF">KALB_7268</name>
</gene>
<feature type="transmembrane region" description="Helical" evidence="5">
    <location>
        <begin position="6"/>
        <end position="29"/>
    </location>
</feature>
<dbReference type="Pfam" id="PF06271">
    <property type="entry name" value="RDD"/>
    <property type="match status" value="1"/>
</dbReference>
<dbReference type="HOGENOM" id="CLU_042608_0_1_11"/>
<evidence type="ECO:0000259" key="6">
    <source>
        <dbReference type="Pfam" id="PF04892"/>
    </source>
</evidence>
<evidence type="ECO:0000256" key="5">
    <source>
        <dbReference type="SAM" id="Phobius"/>
    </source>
</evidence>
<feature type="transmembrane region" description="Helical" evidence="5">
    <location>
        <begin position="107"/>
        <end position="124"/>
    </location>
</feature>
<dbReference type="AlphaFoldDB" id="W5WIT7"/>
<dbReference type="EMBL" id="CP007155">
    <property type="protein sequence ID" value="AHI00626.1"/>
    <property type="molecule type" value="Genomic_DNA"/>
</dbReference>
<feature type="transmembrane region" description="Helical" evidence="5">
    <location>
        <begin position="170"/>
        <end position="190"/>
    </location>
</feature>
<dbReference type="STRING" id="1449976.KALB_7268"/>
<dbReference type="KEGG" id="kal:KALB_7268"/>
<dbReference type="eggNOG" id="COG4767">
    <property type="taxonomic scope" value="Bacteria"/>
</dbReference>
<organism evidence="8 9">
    <name type="scientific">Kutzneria albida DSM 43870</name>
    <dbReference type="NCBI Taxonomy" id="1449976"/>
    <lineage>
        <taxon>Bacteria</taxon>
        <taxon>Bacillati</taxon>
        <taxon>Actinomycetota</taxon>
        <taxon>Actinomycetes</taxon>
        <taxon>Pseudonocardiales</taxon>
        <taxon>Pseudonocardiaceae</taxon>
        <taxon>Kutzneria</taxon>
    </lineage>
</organism>
<sequence>MEIRVIPGIIAVAIGFLLATLLLVPYIIWSYRRRGEIGLGHAVLGLGVLVYAVALWTYTLLPLPADLDAQWCAKFATTLQLHPLRFVAEAQKYPHDSVAALLRNPEIQGFLFNIALFVPLGMFARHVFHRGVLPTVIIGFLTSLLIECTQLTGNWFLFPCSYRLFDVDDLLSNTLGAVIGVALAPVLHLVPGQRVSAPPDQPRKVTVRRRWLGMALDVAAVSLLGATIVVVVAVLAEGRYNIDQHPLMLALASAWAPAVLLLLVIPLLGDGGTIGQRIVLLRPAGRGGGKPPVWRMLIRFLAGSGGYFGLLGWGLVNEWGELLAAGLLVVSGLAAWFSKGHRGLSGAIAGLRLADARTRVAGDPTGKVSVEERQ</sequence>
<evidence type="ECO:0000259" key="7">
    <source>
        <dbReference type="Pfam" id="PF06271"/>
    </source>
</evidence>
<feature type="transmembrane region" description="Helical" evidence="5">
    <location>
        <begin position="41"/>
        <end position="61"/>
    </location>
</feature>
<feature type="transmembrane region" description="Helical" evidence="5">
    <location>
        <begin position="296"/>
        <end position="316"/>
    </location>
</feature>
<keyword evidence="2 5" id="KW-0812">Transmembrane</keyword>
<dbReference type="PANTHER" id="PTHR36834">
    <property type="entry name" value="MEMBRANE PROTEIN-RELATED"/>
    <property type="match status" value="1"/>
</dbReference>
<feature type="domain" description="VanZ-like" evidence="6">
    <location>
        <begin position="49"/>
        <end position="187"/>
    </location>
</feature>
<dbReference type="InterPro" id="IPR053150">
    <property type="entry name" value="Teicoplanin_resist-assoc"/>
</dbReference>
<name>W5WIT7_9PSEU</name>
<dbReference type="Pfam" id="PF04892">
    <property type="entry name" value="VanZ"/>
    <property type="match status" value="1"/>
</dbReference>
<feature type="transmembrane region" description="Helical" evidence="5">
    <location>
        <begin position="247"/>
        <end position="268"/>
    </location>
</feature>
<protein>
    <recommendedName>
        <fullName evidence="10">VanZ-like domain-containing protein</fullName>
    </recommendedName>
</protein>
<keyword evidence="4 5" id="KW-0472">Membrane</keyword>
<dbReference type="RefSeq" id="WP_025360465.1">
    <property type="nucleotide sequence ID" value="NZ_CP007155.1"/>
</dbReference>
<dbReference type="PATRIC" id="fig|1449976.3.peg.7301"/>
<comment type="subcellular location">
    <subcellularLocation>
        <location evidence="1">Membrane</location>
        <topology evidence="1">Multi-pass membrane protein</topology>
    </subcellularLocation>
</comment>
<keyword evidence="9" id="KW-1185">Reference proteome</keyword>
<accession>W5WIT7</accession>
<proteinExistence type="predicted"/>
<dbReference type="PANTHER" id="PTHR36834:SF1">
    <property type="entry name" value="INTEGRAL MEMBRANE PROTEIN"/>
    <property type="match status" value="1"/>
</dbReference>
<evidence type="ECO:0000256" key="1">
    <source>
        <dbReference type="ARBA" id="ARBA00004141"/>
    </source>
</evidence>
<dbReference type="Proteomes" id="UP000019225">
    <property type="component" value="Chromosome"/>
</dbReference>